<feature type="compositionally biased region" description="Basic and acidic residues" evidence="1">
    <location>
        <begin position="1"/>
        <end position="22"/>
    </location>
</feature>
<accession>A0A835VD60</accession>
<reference evidence="2 3" key="1">
    <citation type="journal article" date="2020" name="Nat. Food">
        <title>A phased Vanilla planifolia genome enables genetic improvement of flavour and production.</title>
        <authorList>
            <person name="Hasing T."/>
            <person name="Tang H."/>
            <person name="Brym M."/>
            <person name="Khazi F."/>
            <person name="Huang T."/>
            <person name="Chambers A.H."/>
        </authorList>
    </citation>
    <scope>NUCLEOTIDE SEQUENCE [LARGE SCALE GENOMIC DNA]</scope>
    <source>
        <tissue evidence="2">Leaf</tissue>
    </source>
</reference>
<evidence type="ECO:0000313" key="2">
    <source>
        <dbReference type="EMBL" id="KAG0496314.1"/>
    </source>
</evidence>
<dbReference type="AlphaFoldDB" id="A0A835VD60"/>
<comment type="caution">
    <text evidence="2">The sequence shown here is derived from an EMBL/GenBank/DDBJ whole genome shotgun (WGS) entry which is preliminary data.</text>
</comment>
<organism evidence="2 3">
    <name type="scientific">Vanilla planifolia</name>
    <name type="common">Vanilla</name>
    <dbReference type="NCBI Taxonomy" id="51239"/>
    <lineage>
        <taxon>Eukaryota</taxon>
        <taxon>Viridiplantae</taxon>
        <taxon>Streptophyta</taxon>
        <taxon>Embryophyta</taxon>
        <taxon>Tracheophyta</taxon>
        <taxon>Spermatophyta</taxon>
        <taxon>Magnoliopsida</taxon>
        <taxon>Liliopsida</taxon>
        <taxon>Asparagales</taxon>
        <taxon>Orchidaceae</taxon>
        <taxon>Vanilloideae</taxon>
        <taxon>Vanilleae</taxon>
        <taxon>Vanilla</taxon>
    </lineage>
</organism>
<dbReference type="EMBL" id="JADCNL010000001">
    <property type="protein sequence ID" value="KAG0496314.1"/>
    <property type="molecule type" value="Genomic_DNA"/>
</dbReference>
<dbReference type="OrthoDB" id="771136at2759"/>
<evidence type="ECO:0000256" key="1">
    <source>
        <dbReference type="SAM" id="MobiDB-lite"/>
    </source>
</evidence>
<dbReference type="Proteomes" id="UP000636800">
    <property type="component" value="Chromosome 1"/>
</dbReference>
<gene>
    <name evidence="2" type="ORF">HPP92_001005</name>
</gene>
<protein>
    <submittedName>
        <fullName evidence="2">Uncharacterized protein</fullName>
    </submittedName>
</protein>
<sequence>MAEYKETRHSRLEKNNNKRDSNPLDNTLGLKDTRQPKECLQVVIPLKTSSSQQIFSRSLLYSLSLLKDQEFL</sequence>
<keyword evidence="3" id="KW-1185">Reference proteome</keyword>
<name>A0A835VD60_VANPL</name>
<proteinExistence type="predicted"/>
<feature type="region of interest" description="Disordered" evidence="1">
    <location>
        <begin position="1"/>
        <end position="32"/>
    </location>
</feature>
<evidence type="ECO:0000313" key="3">
    <source>
        <dbReference type="Proteomes" id="UP000636800"/>
    </source>
</evidence>